<comment type="caution">
    <text evidence="6">The sequence shown here is derived from an EMBL/GenBank/DDBJ whole genome shotgun (WGS) entry which is preliminary data.</text>
</comment>
<protein>
    <submittedName>
        <fullName evidence="6">AcrR family transcriptional regulator</fullName>
    </submittedName>
</protein>
<evidence type="ECO:0000256" key="4">
    <source>
        <dbReference type="PROSITE-ProRule" id="PRU00335"/>
    </source>
</evidence>
<dbReference type="PROSITE" id="PS01081">
    <property type="entry name" value="HTH_TETR_1"/>
    <property type="match status" value="1"/>
</dbReference>
<dbReference type="Pfam" id="PF00440">
    <property type="entry name" value="TetR_N"/>
    <property type="match status" value="1"/>
</dbReference>
<proteinExistence type="predicted"/>
<dbReference type="InterPro" id="IPR009057">
    <property type="entry name" value="Homeodomain-like_sf"/>
</dbReference>
<dbReference type="InterPro" id="IPR011075">
    <property type="entry name" value="TetR_C"/>
</dbReference>
<keyword evidence="3" id="KW-0804">Transcription</keyword>
<accession>A0A841ENP4</accession>
<dbReference type="Pfam" id="PF16925">
    <property type="entry name" value="TetR_C_13"/>
    <property type="match status" value="1"/>
</dbReference>
<dbReference type="PANTHER" id="PTHR47506">
    <property type="entry name" value="TRANSCRIPTIONAL REGULATORY PROTEIN"/>
    <property type="match status" value="1"/>
</dbReference>
<dbReference type="RefSeq" id="WP_184132072.1">
    <property type="nucleotide sequence ID" value="NZ_JACHKT010000007.1"/>
</dbReference>
<organism evidence="6 7">
    <name type="scientific">Arcicella rosea</name>
    <dbReference type="NCBI Taxonomy" id="502909"/>
    <lineage>
        <taxon>Bacteria</taxon>
        <taxon>Pseudomonadati</taxon>
        <taxon>Bacteroidota</taxon>
        <taxon>Cytophagia</taxon>
        <taxon>Cytophagales</taxon>
        <taxon>Flectobacillaceae</taxon>
        <taxon>Arcicella</taxon>
    </lineage>
</organism>
<dbReference type="SUPFAM" id="SSF48498">
    <property type="entry name" value="Tetracyclin repressor-like, C-terminal domain"/>
    <property type="match status" value="1"/>
</dbReference>
<dbReference type="GO" id="GO:0003677">
    <property type="term" value="F:DNA binding"/>
    <property type="evidence" value="ECO:0007669"/>
    <property type="project" value="UniProtKB-UniRule"/>
</dbReference>
<dbReference type="EMBL" id="JACHKT010000007">
    <property type="protein sequence ID" value="MBB6002643.1"/>
    <property type="molecule type" value="Genomic_DNA"/>
</dbReference>
<evidence type="ECO:0000256" key="1">
    <source>
        <dbReference type="ARBA" id="ARBA00023015"/>
    </source>
</evidence>
<gene>
    <name evidence="6" type="ORF">HNP25_001295</name>
</gene>
<feature type="DNA-binding region" description="H-T-H motif" evidence="4">
    <location>
        <begin position="28"/>
        <end position="47"/>
    </location>
</feature>
<dbReference type="InterPro" id="IPR023772">
    <property type="entry name" value="DNA-bd_HTH_TetR-type_CS"/>
</dbReference>
<dbReference type="Gene3D" id="1.10.357.10">
    <property type="entry name" value="Tetracycline Repressor, domain 2"/>
    <property type="match status" value="1"/>
</dbReference>
<evidence type="ECO:0000259" key="5">
    <source>
        <dbReference type="PROSITE" id="PS50977"/>
    </source>
</evidence>
<dbReference type="AlphaFoldDB" id="A0A841ENP4"/>
<feature type="domain" description="HTH tetR-type" evidence="5">
    <location>
        <begin position="5"/>
        <end position="65"/>
    </location>
</feature>
<dbReference type="PRINTS" id="PR00455">
    <property type="entry name" value="HTHTETR"/>
</dbReference>
<name>A0A841ENP4_9BACT</name>
<dbReference type="InterPro" id="IPR001647">
    <property type="entry name" value="HTH_TetR"/>
</dbReference>
<dbReference type="PANTHER" id="PTHR47506:SF6">
    <property type="entry name" value="HTH-TYPE TRANSCRIPTIONAL REPRESSOR NEMR"/>
    <property type="match status" value="1"/>
</dbReference>
<reference evidence="6 7" key="1">
    <citation type="submission" date="2020-08" db="EMBL/GenBank/DDBJ databases">
        <title>Functional genomics of gut bacteria from endangered species of beetles.</title>
        <authorList>
            <person name="Carlos-Shanley C."/>
        </authorList>
    </citation>
    <scope>NUCLEOTIDE SEQUENCE [LARGE SCALE GENOMIC DNA]</scope>
    <source>
        <strain evidence="6 7">S00070</strain>
    </source>
</reference>
<dbReference type="Proteomes" id="UP000524404">
    <property type="component" value="Unassembled WGS sequence"/>
</dbReference>
<evidence type="ECO:0000313" key="6">
    <source>
        <dbReference type="EMBL" id="MBB6002643.1"/>
    </source>
</evidence>
<keyword evidence="1" id="KW-0805">Transcription regulation</keyword>
<dbReference type="SUPFAM" id="SSF46689">
    <property type="entry name" value="Homeodomain-like"/>
    <property type="match status" value="1"/>
</dbReference>
<sequence>MGKAAATRLTILQKAFELIYINGYQSTSIDDIIATTKVTKGAFFYHFKNKEEMGLAVINEMMEQTMGKMLLEPLLSSENPLNAIYEMMEYLLIQDPYLQIKYGCPTNNLIQEMAPLNEKFSEALSKIMNQMLLAIENAIERAKNLGLVKAAVNSKEVAIFVTSGYGGIRNLGKLYGTNDYYQAYLKALKSYFESLE</sequence>
<dbReference type="InterPro" id="IPR036271">
    <property type="entry name" value="Tet_transcr_reg_TetR-rel_C_sf"/>
</dbReference>
<evidence type="ECO:0000313" key="7">
    <source>
        <dbReference type="Proteomes" id="UP000524404"/>
    </source>
</evidence>
<keyword evidence="7" id="KW-1185">Reference proteome</keyword>
<evidence type="ECO:0000256" key="2">
    <source>
        <dbReference type="ARBA" id="ARBA00023125"/>
    </source>
</evidence>
<keyword evidence="2 4" id="KW-0238">DNA-binding</keyword>
<evidence type="ECO:0000256" key="3">
    <source>
        <dbReference type="ARBA" id="ARBA00023163"/>
    </source>
</evidence>
<dbReference type="PROSITE" id="PS50977">
    <property type="entry name" value="HTH_TETR_2"/>
    <property type="match status" value="1"/>
</dbReference>